<keyword evidence="2" id="KW-1185">Reference proteome</keyword>
<dbReference type="AlphaFoldDB" id="A0A7K3WLP4"/>
<evidence type="ECO:0000313" key="2">
    <source>
        <dbReference type="Proteomes" id="UP000486602"/>
    </source>
</evidence>
<evidence type="ECO:0000313" key="1">
    <source>
        <dbReference type="EMBL" id="NEN22428.1"/>
    </source>
</evidence>
<comment type="caution">
    <text evidence="1">The sequence shown here is derived from an EMBL/GenBank/DDBJ whole genome shotgun (WGS) entry which is preliminary data.</text>
</comment>
<dbReference type="RefSeq" id="WP_163283157.1">
    <property type="nucleotide sequence ID" value="NZ_JAAGVY010000003.1"/>
</dbReference>
<protein>
    <submittedName>
        <fullName evidence="1">Uncharacterized protein</fullName>
    </submittedName>
</protein>
<accession>A0A7K3WLP4</accession>
<proteinExistence type="predicted"/>
<sequence length="45" mass="5128">MEESDGDLELTTEMKTILDARLQEDESTHLSADESLKELNKKYGI</sequence>
<reference evidence="1 2" key="1">
    <citation type="submission" date="2020-02" db="EMBL/GenBank/DDBJ databases">
        <title>Out from the shadows clarifying the taxonomy of the family Cryomorphaceae and related taxa by utilizing the GTDB taxonomic framework.</title>
        <authorList>
            <person name="Bowman J.P."/>
        </authorList>
    </citation>
    <scope>NUCLEOTIDE SEQUENCE [LARGE SCALE GENOMIC DNA]</scope>
    <source>
        <strain evidence="1 2">QSSC 1-22</strain>
    </source>
</reference>
<gene>
    <name evidence="1" type="ORF">G3O08_02790</name>
</gene>
<organism evidence="1 2">
    <name type="scientific">Cryomorpha ignava</name>
    <dbReference type="NCBI Taxonomy" id="101383"/>
    <lineage>
        <taxon>Bacteria</taxon>
        <taxon>Pseudomonadati</taxon>
        <taxon>Bacteroidota</taxon>
        <taxon>Flavobacteriia</taxon>
        <taxon>Flavobacteriales</taxon>
        <taxon>Cryomorphaceae</taxon>
        <taxon>Cryomorpha</taxon>
    </lineage>
</organism>
<name>A0A7K3WLP4_9FLAO</name>
<dbReference type="EMBL" id="JAAGVY010000003">
    <property type="protein sequence ID" value="NEN22428.1"/>
    <property type="molecule type" value="Genomic_DNA"/>
</dbReference>
<dbReference type="Proteomes" id="UP000486602">
    <property type="component" value="Unassembled WGS sequence"/>
</dbReference>